<accession>A0ABN1K4C4</accession>
<dbReference type="EMBL" id="BAAAEW010000020">
    <property type="protein sequence ID" value="GAA0754426.1"/>
    <property type="molecule type" value="Genomic_DNA"/>
</dbReference>
<proteinExistence type="predicted"/>
<comment type="caution">
    <text evidence="1">The sequence shown here is derived from an EMBL/GenBank/DDBJ whole genome shotgun (WGS) entry which is preliminary data.</text>
</comment>
<reference evidence="1 2" key="1">
    <citation type="journal article" date="2019" name="Int. J. Syst. Evol. Microbiol.">
        <title>The Global Catalogue of Microorganisms (GCM) 10K type strain sequencing project: providing services to taxonomists for standard genome sequencing and annotation.</title>
        <authorList>
            <consortium name="The Broad Institute Genomics Platform"/>
            <consortium name="The Broad Institute Genome Sequencing Center for Infectious Disease"/>
            <person name="Wu L."/>
            <person name="Ma J."/>
        </authorList>
    </citation>
    <scope>NUCLEOTIDE SEQUENCE [LARGE SCALE GENOMIC DNA]</scope>
    <source>
        <strain evidence="1 2">JCM 15503</strain>
    </source>
</reference>
<organism evidence="1 2">
    <name type="scientific">Ideonella azotifigens</name>
    <dbReference type="NCBI Taxonomy" id="513160"/>
    <lineage>
        <taxon>Bacteria</taxon>
        <taxon>Pseudomonadati</taxon>
        <taxon>Pseudomonadota</taxon>
        <taxon>Betaproteobacteria</taxon>
        <taxon>Burkholderiales</taxon>
        <taxon>Sphaerotilaceae</taxon>
        <taxon>Ideonella</taxon>
    </lineage>
</organism>
<dbReference type="RefSeq" id="WP_141288358.1">
    <property type="nucleotide sequence ID" value="NZ_BAAAEW010000020.1"/>
</dbReference>
<protein>
    <submittedName>
        <fullName evidence="1">Uncharacterized protein</fullName>
    </submittedName>
</protein>
<gene>
    <name evidence="1" type="ORF">GCM10009107_30900</name>
</gene>
<name>A0ABN1K4C4_9BURK</name>
<evidence type="ECO:0000313" key="1">
    <source>
        <dbReference type="EMBL" id="GAA0754426.1"/>
    </source>
</evidence>
<evidence type="ECO:0000313" key="2">
    <source>
        <dbReference type="Proteomes" id="UP001500279"/>
    </source>
</evidence>
<sequence length="175" mass="19029">MPNATIPERRAPAFANTLPGSSLLSELDSVMPSAFDAELAAAGLPAERAARIAARRAFVEMKHIFMRAVATMKDRKGEWLRNQVRLANEPLDLWLLRGPVLAALRQTDGETRGLRAELYRGLDSLFPHAHGHGTSAAAAIGGPVTLPPLNLPEPWAIQAMDAMRSLAEHQKAARR</sequence>
<dbReference type="Proteomes" id="UP001500279">
    <property type="component" value="Unassembled WGS sequence"/>
</dbReference>
<keyword evidence="2" id="KW-1185">Reference proteome</keyword>